<keyword evidence="7 12" id="KW-0863">Zinc-finger</keyword>
<comment type="subunit">
    <text evidence="12">Monomer. Interacts with DnaB.</text>
</comment>
<dbReference type="GO" id="GO:0005737">
    <property type="term" value="C:cytoplasm"/>
    <property type="evidence" value="ECO:0007669"/>
    <property type="project" value="TreeGrafter"/>
</dbReference>
<evidence type="ECO:0000256" key="2">
    <source>
        <dbReference type="ARBA" id="ARBA00022515"/>
    </source>
</evidence>
<dbReference type="PANTHER" id="PTHR30313:SF2">
    <property type="entry name" value="DNA PRIMASE"/>
    <property type="match status" value="1"/>
</dbReference>
<keyword evidence="17" id="KW-1185">Reference proteome</keyword>
<evidence type="ECO:0000256" key="14">
    <source>
        <dbReference type="PIRSR" id="PIRSR002811-1"/>
    </source>
</evidence>
<evidence type="ECO:0000256" key="12">
    <source>
        <dbReference type="HAMAP-Rule" id="MF_00974"/>
    </source>
</evidence>
<feature type="zinc finger region" description="CHC2-type" evidence="12 14">
    <location>
        <begin position="40"/>
        <end position="64"/>
    </location>
</feature>
<dbReference type="AlphaFoldDB" id="W7D294"/>
<keyword evidence="8 12" id="KW-0862">Zinc</keyword>
<evidence type="ECO:0000313" key="16">
    <source>
        <dbReference type="EMBL" id="EUJ42061.1"/>
    </source>
</evidence>
<dbReference type="Gene3D" id="3.40.1360.10">
    <property type="match status" value="1"/>
</dbReference>
<dbReference type="InterPro" id="IPR006295">
    <property type="entry name" value="DNA_primase_DnaG"/>
</dbReference>
<dbReference type="NCBIfam" id="TIGR01391">
    <property type="entry name" value="dnaG"/>
    <property type="match status" value="1"/>
</dbReference>
<dbReference type="Pfam" id="PF01807">
    <property type="entry name" value="Zn_ribbon_DnaG"/>
    <property type="match status" value="1"/>
</dbReference>
<evidence type="ECO:0000256" key="11">
    <source>
        <dbReference type="ARBA" id="ARBA00023163"/>
    </source>
</evidence>
<name>W7D294_9LIST</name>
<dbReference type="PATRIC" id="fig|1265861.3.peg.166"/>
<keyword evidence="1 12" id="KW-0240">DNA-directed RNA polymerase</keyword>
<evidence type="ECO:0000256" key="7">
    <source>
        <dbReference type="ARBA" id="ARBA00022771"/>
    </source>
</evidence>
<dbReference type="GO" id="GO:0003677">
    <property type="term" value="F:DNA binding"/>
    <property type="evidence" value="ECO:0007669"/>
    <property type="project" value="UniProtKB-KW"/>
</dbReference>
<reference evidence="16 17" key="1">
    <citation type="submission" date="2012-12" db="EMBL/GenBank/DDBJ databases">
        <title>Novel taxa of Listeriaceae from agricultural environments in the United States.</title>
        <authorList>
            <person name="den Bakker H.C."/>
            <person name="Allred A."/>
            <person name="Warchocki S."/>
            <person name="Wright E.M."/>
            <person name="Burrell A."/>
            <person name="Nightingale K.K."/>
            <person name="Kephart D."/>
            <person name="Wiedmann M."/>
        </authorList>
    </citation>
    <scope>NUCLEOTIDE SEQUENCE [LARGE SCALE GENOMIC DNA]</scope>
    <source>
        <strain evidence="16 17">FSL F6-1037</strain>
    </source>
</reference>
<evidence type="ECO:0000313" key="17">
    <source>
        <dbReference type="Proteomes" id="UP000019243"/>
    </source>
</evidence>
<dbReference type="GO" id="GO:1990077">
    <property type="term" value="C:primosome complex"/>
    <property type="evidence" value="ECO:0007669"/>
    <property type="project" value="UniProtKB-KW"/>
</dbReference>
<dbReference type="InterPro" id="IPR030846">
    <property type="entry name" value="DnaG_bac"/>
</dbReference>
<gene>
    <name evidence="12" type="primary">dnaG</name>
    <name evidence="16" type="ORF">BCAMP_00850</name>
</gene>
<proteinExistence type="inferred from homology"/>
<evidence type="ECO:0000256" key="4">
    <source>
        <dbReference type="ARBA" id="ARBA00022695"/>
    </source>
</evidence>
<accession>W7D294</accession>
<dbReference type="InterPro" id="IPR050219">
    <property type="entry name" value="DnaG_primase"/>
</dbReference>
<keyword evidence="6 12" id="KW-0479">Metal-binding</keyword>
<dbReference type="InterPro" id="IPR037068">
    <property type="entry name" value="DNA_primase_core_N_sf"/>
</dbReference>
<dbReference type="GO" id="GO:0008270">
    <property type="term" value="F:zinc ion binding"/>
    <property type="evidence" value="ECO:0007669"/>
    <property type="project" value="UniProtKB-UniRule"/>
</dbReference>
<keyword evidence="5 12" id="KW-0235">DNA replication</keyword>
<keyword evidence="2 12" id="KW-0639">Primosome</keyword>
<feature type="domain" description="Toprim" evidence="15">
    <location>
        <begin position="268"/>
        <end position="350"/>
    </location>
</feature>
<dbReference type="RefSeq" id="WP_035312910.1">
    <property type="nucleotide sequence ID" value="NZ_AODH01000003.1"/>
</dbReference>
<comment type="cofactor">
    <cofactor evidence="12 13 14">
        <name>Zn(2+)</name>
        <dbReference type="ChEBI" id="CHEBI:29105"/>
    </cofactor>
    <text evidence="12 13 14">Binds 1 zinc ion per monomer.</text>
</comment>
<keyword evidence="10 12" id="KW-0238">DNA-binding</keyword>
<evidence type="ECO:0000256" key="5">
    <source>
        <dbReference type="ARBA" id="ARBA00022705"/>
    </source>
</evidence>
<dbReference type="InterPro" id="IPR036977">
    <property type="entry name" value="DNA_primase_Znf_CHC2"/>
</dbReference>
<evidence type="ECO:0000256" key="9">
    <source>
        <dbReference type="ARBA" id="ARBA00022842"/>
    </source>
</evidence>
<keyword evidence="9" id="KW-0460">Magnesium</keyword>
<dbReference type="Gene3D" id="1.10.860.10">
    <property type="entry name" value="DNAb Helicase, Chain A"/>
    <property type="match status" value="1"/>
</dbReference>
<comment type="function">
    <text evidence="12 13">RNA polymerase that catalyzes the synthesis of short RNA molecules used as primers for DNA polymerase during DNA replication.</text>
</comment>
<evidence type="ECO:0000256" key="13">
    <source>
        <dbReference type="PIRNR" id="PIRNR002811"/>
    </source>
</evidence>
<evidence type="ECO:0000256" key="1">
    <source>
        <dbReference type="ARBA" id="ARBA00022478"/>
    </source>
</evidence>
<comment type="domain">
    <text evidence="12">Contains an N-terminal zinc-binding domain, a central core domain that contains the primase activity, and a C-terminal DnaB-binding domain.</text>
</comment>
<organism evidence="16 17">
    <name type="scientific">Brochothrix campestris FSL F6-1037</name>
    <dbReference type="NCBI Taxonomy" id="1265861"/>
    <lineage>
        <taxon>Bacteria</taxon>
        <taxon>Bacillati</taxon>
        <taxon>Bacillota</taxon>
        <taxon>Bacilli</taxon>
        <taxon>Bacillales</taxon>
        <taxon>Listeriaceae</taxon>
        <taxon>Brochothrix</taxon>
    </lineage>
</organism>
<dbReference type="Pfam" id="PF10410">
    <property type="entry name" value="DnaB_bind"/>
    <property type="match status" value="1"/>
</dbReference>
<dbReference type="Gene3D" id="3.90.580.10">
    <property type="entry name" value="Zinc finger, CHC2-type domain"/>
    <property type="match status" value="1"/>
</dbReference>
<comment type="caution">
    <text evidence="16">The sequence shown here is derived from an EMBL/GenBank/DDBJ whole genome shotgun (WGS) entry which is preliminary data.</text>
</comment>
<dbReference type="InterPro" id="IPR006171">
    <property type="entry name" value="TOPRIM_dom"/>
</dbReference>
<dbReference type="EMBL" id="AODH01000003">
    <property type="protein sequence ID" value="EUJ42061.1"/>
    <property type="molecule type" value="Genomic_DNA"/>
</dbReference>
<dbReference type="SMART" id="SM00493">
    <property type="entry name" value="TOPRIM"/>
    <property type="match status" value="1"/>
</dbReference>
<dbReference type="Proteomes" id="UP000019243">
    <property type="component" value="Unassembled WGS sequence"/>
</dbReference>
<dbReference type="PROSITE" id="PS50880">
    <property type="entry name" value="TOPRIM"/>
    <property type="match status" value="1"/>
</dbReference>
<dbReference type="OrthoDB" id="9803773at2"/>
<dbReference type="InterPro" id="IPR013264">
    <property type="entry name" value="DNAG_N"/>
</dbReference>
<dbReference type="SUPFAM" id="SSF57783">
    <property type="entry name" value="Zinc beta-ribbon"/>
    <property type="match status" value="1"/>
</dbReference>
<dbReference type="FunFam" id="3.90.580.10:FF:000001">
    <property type="entry name" value="DNA primase"/>
    <property type="match status" value="1"/>
</dbReference>
<comment type="catalytic activity">
    <reaction evidence="12">
        <text>ssDNA + n NTP = ssDNA/pppN(pN)n-1 hybrid + (n-1) diphosphate.</text>
        <dbReference type="EC" id="2.7.7.101"/>
    </reaction>
</comment>
<keyword evidence="3 12" id="KW-0808">Transferase</keyword>
<dbReference type="GO" id="GO:0000428">
    <property type="term" value="C:DNA-directed RNA polymerase complex"/>
    <property type="evidence" value="ECO:0007669"/>
    <property type="project" value="UniProtKB-KW"/>
</dbReference>
<keyword evidence="4 12" id="KW-0548">Nucleotidyltransferase</keyword>
<dbReference type="Pfam" id="PF13155">
    <property type="entry name" value="Toprim_2"/>
    <property type="match status" value="1"/>
</dbReference>
<dbReference type="STRING" id="1265861.BCAMP_00850"/>
<dbReference type="InterPro" id="IPR016136">
    <property type="entry name" value="DNA_helicase_N/primase_C"/>
</dbReference>
<evidence type="ECO:0000259" key="15">
    <source>
        <dbReference type="PROSITE" id="PS50880"/>
    </source>
</evidence>
<dbReference type="InterPro" id="IPR002694">
    <property type="entry name" value="Znf_CHC2"/>
</dbReference>
<dbReference type="InterPro" id="IPR034151">
    <property type="entry name" value="TOPRIM_DnaG_bac"/>
</dbReference>
<dbReference type="GO" id="GO:0006269">
    <property type="term" value="P:DNA replication, synthesis of primer"/>
    <property type="evidence" value="ECO:0007669"/>
    <property type="project" value="UniProtKB-UniRule"/>
</dbReference>
<dbReference type="EC" id="2.7.7.101" evidence="12"/>
<dbReference type="PIRSF" id="PIRSF002811">
    <property type="entry name" value="DnaG"/>
    <property type="match status" value="1"/>
</dbReference>
<comment type="similarity">
    <text evidence="12 13">Belongs to the DnaG primase family.</text>
</comment>
<sequence>MSNRIPEELLTRIQQENDIVDVVSDYVQLKKQGRNYSGLCPFHNEKTPSFSVSPEKQIFHCFGCGKGGNMFTFIMESEGITFQEAAIRLAEQSHLPIGDLKVAQSPTNEPYDANNQTDDTHAMIEAHALVSQLYHYILTSTEEGTEALNYLHDRGLNDEVIRQFNIGFAPKSWELVTAFLEKRDFDQHVMIDAGLLARRDDGNAVDRFRERIMFPITNDRGQTIAFSGRLLPGVEGPKYLNSPETALFNKRETLFNFANVRKEIRQTKAVTVFEGFMDVIAASQAGITNGVASMGTALTPEHISKLKRVTNRVIVCYDGDSAGLNATYKAVQLLQEARGMQVKIISLPEKLDPDEYIQTKGVVAFKDFYEQQQIEWPLFLMRYLSLATDLSQADEVAHYVEQVLTEINRIENPIEKEVYLAELNQRTQIDKAVLRQQLAQRQPQPQYEEFAFQPQEQRLVKRTALDKLERFIIRMMLKDTHFFDQAQQKFEQQSLVFYHDDYQAMYTYLLPYYLEGHPADVSQFLLNVKDERVKDLIVAMEMEEMPDAEELDIDECCSQLTKLQQVQDFKRLKQAQIDAINANDSEQVRTISLAIIAKKRALDRL</sequence>
<evidence type="ECO:0000256" key="8">
    <source>
        <dbReference type="ARBA" id="ARBA00022833"/>
    </source>
</evidence>
<dbReference type="HAMAP" id="MF_00974">
    <property type="entry name" value="DNA_primase_DnaG"/>
    <property type="match status" value="1"/>
</dbReference>
<dbReference type="FunFam" id="3.90.980.10:FF:000001">
    <property type="entry name" value="DNA primase"/>
    <property type="match status" value="1"/>
</dbReference>
<evidence type="ECO:0000256" key="6">
    <source>
        <dbReference type="ARBA" id="ARBA00022723"/>
    </source>
</evidence>
<evidence type="ECO:0000256" key="10">
    <source>
        <dbReference type="ARBA" id="ARBA00023125"/>
    </source>
</evidence>
<dbReference type="SMART" id="SM00400">
    <property type="entry name" value="ZnF_CHCC"/>
    <property type="match status" value="1"/>
</dbReference>
<dbReference type="GO" id="GO:0003899">
    <property type="term" value="F:DNA-directed RNA polymerase activity"/>
    <property type="evidence" value="ECO:0007669"/>
    <property type="project" value="UniProtKB-UniRule"/>
</dbReference>
<dbReference type="CDD" id="cd03364">
    <property type="entry name" value="TOPRIM_DnaG_primases"/>
    <property type="match status" value="1"/>
</dbReference>
<dbReference type="InterPro" id="IPR019475">
    <property type="entry name" value="DNA_primase_DnaB-bd"/>
</dbReference>
<dbReference type="PANTHER" id="PTHR30313">
    <property type="entry name" value="DNA PRIMASE"/>
    <property type="match status" value="1"/>
</dbReference>
<dbReference type="SUPFAM" id="SSF56731">
    <property type="entry name" value="DNA primase core"/>
    <property type="match status" value="1"/>
</dbReference>
<dbReference type="Gene3D" id="3.90.980.10">
    <property type="entry name" value="DNA primase, catalytic core, N-terminal domain"/>
    <property type="match status" value="1"/>
</dbReference>
<dbReference type="Pfam" id="PF08275">
    <property type="entry name" value="DNAG_N"/>
    <property type="match status" value="1"/>
</dbReference>
<keyword evidence="11 12" id="KW-0804">Transcription</keyword>
<evidence type="ECO:0000256" key="3">
    <source>
        <dbReference type="ARBA" id="ARBA00022679"/>
    </source>
</evidence>
<protein>
    <recommendedName>
        <fullName evidence="12 13">DNA primase</fullName>
        <ecNumber evidence="12">2.7.7.101</ecNumber>
    </recommendedName>
</protein>